<sequence length="266" mass="30653">MAVNKELWLTPNITDDSCPEWICPTCSKGILIVEDKTIQKFETKESLQDRDHPDWEPYWIRYTFAAPLKCNNTKCKDTVFVTGTGSVEEGYQEIDEDWYSQYYDSFKPIFFTLSPNIFTIEEACPTLIQSEIKKSFSLFFCDTHSCANKIRASIELLMNEFKIPSTKIQGKKRISLSLHARIVKFGIKYPESTNALLAIKWIGNAGSHISDVEKSDLIDAYDILEYVLNKIFSKNTKEINKVIKEINKRKAPRSKNKRNDALPPPF</sequence>
<gene>
    <name evidence="2" type="ORF">H8B15_07770</name>
</gene>
<protein>
    <submittedName>
        <fullName evidence="2">DUF4145 domain-containing protein</fullName>
    </submittedName>
</protein>
<evidence type="ECO:0000313" key="3">
    <source>
        <dbReference type="Proteomes" id="UP000622017"/>
    </source>
</evidence>
<comment type="caution">
    <text evidence="2">The sequence shown here is derived from an EMBL/GenBank/DDBJ whole genome shotgun (WGS) entry which is preliminary data.</text>
</comment>
<dbReference type="EMBL" id="JACSCY010000004">
    <property type="protein sequence ID" value="MBC6610816.1"/>
    <property type="molecule type" value="Genomic_DNA"/>
</dbReference>
<proteinExistence type="predicted"/>
<organism evidence="2 3">
    <name type="scientific">Hymenobacter citatus</name>
    <dbReference type="NCBI Taxonomy" id="2763506"/>
    <lineage>
        <taxon>Bacteria</taxon>
        <taxon>Pseudomonadati</taxon>
        <taxon>Bacteroidota</taxon>
        <taxon>Cytophagia</taxon>
        <taxon>Cytophagales</taxon>
        <taxon>Hymenobacteraceae</taxon>
        <taxon>Hymenobacter</taxon>
    </lineage>
</organism>
<accession>A0ABR7MI92</accession>
<dbReference type="Proteomes" id="UP000622017">
    <property type="component" value="Unassembled WGS sequence"/>
</dbReference>
<feature type="domain" description="DUF4145" evidence="1">
    <location>
        <begin position="136"/>
        <end position="225"/>
    </location>
</feature>
<dbReference type="Pfam" id="PF13643">
    <property type="entry name" value="DUF4145"/>
    <property type="match status" value="1"/>
</dbReference>
<keyword evidence="3" id="KW-1185">Reference proteome</keyword>
<evidence type="ECO:0000313" key="2">
    <source>
        <dbReference type="EMBL" id="MBC6610816.1"/>
    </source>
</evidence>
<dbReference type="RefSeq" id="WP_187319094.1">
    <property type="nucleotide sequence ID" value="NZ_JACSCY010000004.1"/>
</dbReference>
<evidence type="ECO:0000259" key="1">
    <source>
        <dbReference type="Pfam" id="PF13643"/>
    </source>
</evidence>
<reference evidence="2 3" key="1">
    <citation type="submission" date="2020-08" db="EMBL/GenBank/DDBJ databases">
        <title>Hymenobacter sp.</title>
        <authorList>
            <person name="Kim M.K."/>
        </authorList>
    </citation>
    <scope>NUCLEOTIDE SEQUENCE [LARGE SCALE GENOMIC DNA]</scope>
    <source>
        <strain evidence="2 3">BT507</strain>
    </source>
</reference>
<name>A0ABR7MI92_9BACT</name>
<dbReference type="InterPro" id="IPR025285">
    <property type="entry name" value="DUF4145"/>
</dbReference>